<dbReference type="PROSITE" id="PS51257">
    <property type="entry name" value="PROKAR_LIPOPROTEIN"/>
    <property type="match status" value="1"/>
</dbReference>
<name>A0A560BSR9_AZOBR</name>
<evidence type="ECO:0000313" key="2">
    <source>
        <dbReference type="EMBL" id="TWA75671.1"/>
    </source>
</evidence>
<dbReference type="AlphaFoldDB" id="A0A560BSR9"/>
<proteinExistence type="predicted"/>
<dbReference type="EMBL" id="VITH01000022">
    <property type="protein sequence ID" value="TWA75671.1"/>
    <property type="molecule type" value="Genomic_DNA"/>
</dbReference>
<accession>A0A560BSR9</accession>
<reference evidence="2 3" key="1">
    <citation type="submission" date="2019-06" db="EMBL/GenBank/DDBJ databases">
        <title>Genomic Encyclopedia of Type Strains, Phase IV (KMG-V): Genome sequencing to study the core and pangenomes of soil and plant-associated prokaryotes.</title>
        <authorList>
            <person name="Whitman W."/>
        </authorList>
    </citation>
    <scope>NUCLEOTIDE SEQUENCE [LARGE SCALE GENOMIC DNA]</scope>
    <source>
        <strain evidence="2 3">BR 11650</strain>
    </source>
</reference>
<evidence type="ECO:0000313" key="3">
    <source>
        <dbReference type="Proteomes" id="UP000318529"/>
    </source>
</evidence>
<evidence type="ECO:0008006" key="4">
    <source>
        <dbReference type="Google" id="ProtNLM"/>
    </source>
</evidence>
<organism evidence="2 3">
    <name type="scientific">Azospirillum brasilense</name>
    <dbReference type="NCBI Taxonomy" id="192"/>
    <lineage>
        <taxon>Bacteria</taxon>
        <taxon>Pseudomonadati</taxon>
        <taxon>Pseudomonadota</taxon>
        <taxon>Alphaproteobacteria</taxon>
        <taxon>Rhodospirillales</taxon>
        <taxon>Azospirillaceae</taxon>
        <taxon>Azospirillum</taxon>
    </lineage>
</organism>
<comment type="caution">
    <text evidence="2">The sequence shown here is derived from an EMBL/GenBank/DDBJ whole genome shotgun (WGS) entry which is preliminary data.</text>
</comment>
<feature type="signal peptide" evidence="1">
    <location>
        <begin position="1"/>
        <end position="20"/>
    </location>
</feature>
<dbReference type="Proteomes" id="UP000318529">
    <property type="component" value="Unassembled WGS sequence"/>
</dbReference>
<gene>
    <name evidence="2" type="ORF">FBZ83_12223</name>
</gene>
<evidence type="ECO:0000256" key="1">
    <source>
        <dbReference type="SAM" id="SignalP"/>
    </source>
</evidence>
<feature type="chain" id="PRO_5022012348" description="DUF4410 domain-containing protein" evidence="1">
    <location>
        <begin position="21"/>
        <end position="143"/>
    </location>
</feature>
<keyword evidence="1" id="KW-0732">Signal</keyword>
<protein>
    <recommendedName>
        <fullName evidence="4">DUF4410 domain-containing protein</fullName>
    </recommendedName>
</protein>
<sequence length="143" mass="15914">MIMKKFFAFPMIALAMTVSACQTDSRSQVLETSKSQVQVRSYQTRAYDTTDQQKMLRTIIATLQDLGFVVDKADATLGTVSATKLDGYLLRITVTTRARGTTQTLVRANAQYNIMPVEDPAPYQSFFDALSKAMFLEGHQVDA</sequence>